<keyword evidence="2" id="KW-0812">Transmembrane</keyword>
<dbReference type="InParanoid" id="C3YWK9"/>
<sequence>MFDQSVAAFPPVWLDMAVIMFVTMSMTVCPSWLTVVVVTVAVPVASLMTVTPGCPCAWVPAARLSFHCRLQDHKPASKSKNPTPKTHPPTITTPLPEAANIAMSMMPTPIMKNPKNDRQMPRIAFCGVPPDPRPMMVEVPDVMPVASTVTVAGSSAVPPGPSPAGPSSATPPLTLPHRESLNVAVVIVLVSTTLVATTCRGRQLFTTLEVLF</sequence>
<feature type="region of interest" description="Disordered" evidence="1">
    <location>
        <begin position="154"/>
        <end position="173"/>
    </location>
</feature>
<evidence type="ECO:0000313" key="3">
    <source>
        <dbReference type="EMBL" id="EEN55253.1"/>
    </source>
</evidence>
<reference evidence="3" key="1">
    <citation type="journal article" date="2008" name="Nature">
        <title>The amphioxus genome and the evolution of the chordate karyotype.</title>
        <authorList>
            <consortium name="US DOE Joint Genome Institute (JGI-PGF)"/>
            <person name="Putnam N.H."/>
            <person name="Butts T."/>
            <person name="Ferrier D.E.K."/>
            <person name="Furlong R.F."/>
            <person name="Hellsten U."/>
            <person name="Kawashima T."/>
            <person name="Robinson-Rechavi M."/>
            <person name="Shoguchi E."/>
            <person name="Terry A."/>
            <person name="Yu J.-K."/>
            <person name="Benito-Gutierrez E.L."/>
            <person name="Dubchak I."/>
            <person name="Garcia-Fernandez J."/>
            <person name="Gibson-Brown J.J."/>
            <person name="Grigoriev I.V."/>
            <person name="Horton A.C."/>
            <person name="de Jong P.J."/>
            <person name="Jurka J."/>
            <person name="Kapitonov V.V."/>
            <person name="Kohara Y."/>
            <person name="Kuroki Y."/>
            <person name="Lindquist E."/>
            <person name="Lucas S."/>
            <person name="Osoegawa K."/>
            <person name="Pennacchio L.A."/>
            <person name="Salamov A.A."/>
            <person name="Satou Y."/>
            <person name="Sauka-Spengler T."/>
            <person name="Schmutz J."/>
            <person name="Shin-I T."/>
            <person name="Toyoda A."/>
            <person name="Bronner-Fraser M."/>
            <person name="Fujiyama A."/>
            <person name="Holland L.Z."/>
            <person name="Holland P.W.H."/>
            <person name="Satoh N."/>
            <person name="Rokhsar D.S."/>
        </authorList>
    </citation>
    <scope>NUCLEOTIDE SEQUENCE [LARGE SCALE GENOMIC DNA]</scope>
    <source>
        <strain evidence="3">S238N-H82</strain>
        <tissue evidence="3">Testes</tissue>
    </source>
</reference>
<dbReference type="EMBL" id="GG666561">
    <property type="protein sequence ID" value="EEN55253.1"/>
    <property type="molecule type" value="Genomic_DNA"/>
</dbReference>
<evidence type="ECO:0000256" key="1">
    <source>
        <dbReference type="SAM" id="MobiDB-lite"/>
    </source>
</evidence>
<feature type="region of interest" description="Disordered" evidence="1">
    <location>
        <begin position="73"/>
        <end position="92"/>
    </location>
</feature>
<feature type="transmembrane region" description="Helical" evidence="2">
    <location>
        <begin position="12"/>
        <end position="42"/>
    </location>
</feature>
<keyword evidence="2" id="KW-0472">Membrane</keyword>
<name>C3YWK9_BRAFL</name>
<organism>
    <name type="scientific">Branchiostoma floridae</name>
    <name type="common">Florida lancelet</name>
    <name type="synonym">Amphioxus</name>
    <dbReference type="NCBI Taxonomy" id="7739"/>
    <lineage>
        <taxon>Eukaryota</taxon>
        <taxon>Metazoa</taxon>
        <taxon>Chordata</taxon>
        <taxon>Cephalochordata</taxon>
        <taxon>Leptocardii</taxon>
        <taxon>Amphioxiformes</taxon>
        <taxon>Branchiostomatidae</taxon>
        <taxon>Branchiostoma</taxon>
    </lineage>
</organism>
<keyword evidence="2" id="KW-1133">Transmembrane helix</keyword>
<proteinExistence type="predicted"/>
<dbReference type="AlphaFoldDB" id="C3YWK9"/>
<protein>
    <submittedName>
        <fullName evidence="3">Uncharacterized protein</fullName>
    </submittedName>
</protein>
<accession>C3YWK9</accession>
<evidence type="ECO:0000256" key="2">
    <source>
        <dbReference type="SAM" id="Phobius"/>
    </source>
</evidence>
<feature type="compositionally biased region" description="Low complexity" evidence="1">
    <location>
        <begin position="82"/>
        <end position="92"/>
    </location>
</feature>
<gene>
    <name evidence="3" type="ORF">BRAFLDRAFT_117382</name>
</gene>